<dbReference type="CDD" id="cd02696">
    <property type="entry name" value="MurNAc-LAA"/>
    <property type="match status" value="1"/>
</dbReference>
<keyword evidence="4" id="KW-1185">Reference proteome</keyword>
<dbReference type="STRING" id="467210.HMPREF1866_00565"/>
<dbReference type="SUPFAM" id="SSF53187">
    <property type="entry name" value="Zn-dependent exopeptidases"/>
    <property type="match status" value="1"/>
</dbReference>
<dbReference type="GO" id="GO:0008745">
    <property type="term" value="F:N-acetylmuramoyl-L-alanine amidase activity"/>
    <property type="evidence" value="ECO:0007669"/>
    <property type="project" value="InterPro"/>
</dbReference>
<dbReference type="PATRIC" id="fig|467210.3.peg.558"/>
<feature type="domain" description="MurNAc-LAA" evidence="2">
    <location>
        <begin position="135"/>
        <end position="371"/>
    </location>
</feature>
<dbReference type="GO" id="GO:0009253">
    <property type="term" value="P:peptidoglycan catabolic process"/>
    <property type="evidence" value="ECO:0007669"/>
    <property type="project" value="InterPro"/>
</dbReference>
<reference evidence="4" key="1">
    <citation type="submission" date="2016-01" db="EMBL/GenBank/DDBJ databases">
        <authorList>
            <person name="Mitreva M."/>
            <person name="Pepin K.H."/>
            <person name="Mihindukulasuriya K.A."/>
            <person name="Fulton R."/>
            <person name="Fronick C."/>
            <person name="O'Laughlin M."/>
            <person name="Miner T."/>
            <person name="Herter B."/>
            <person name="Rosa B.A."/>
            <person name="Cordes M."/>
            <person name="Tomlinson C."/>
            <person name="Wollam A."/>
            <person name="Palsikar V.B."/>
            <person name="Mardis E.R."/>
            <person name="Wilson R.K."/>
        </authorList>
    </citation>
    <scope>NUCLEOTIDE SEQUENCE [LARGE SCALE GENOMIC DNA]</scope>
    <source>
        <strain evidence="4">DNF00896</strain>
    </source>
</reference>
<dbReference type="AlphaFoldDB" id="A0A133ZYA9"/>
<protein>
    <submittedName>
        <fullName evidence="3">N-acetylmuramoyl-L-alanine amidase</fullName>
    </submittedName>
</protein>
<name>A0A133ZYA9_9FIRM</name>
<dbReference type="GO" id="GO:0030288">
    <property type="term" value="C:outer membrane-bounded periplasmic space"/>
    <property type="evidence" value="ECO:0007669"/>
    <property type="project" value="TreeGrafter"/>
</dbReference>
<gene>
    <name evidence="3" type="ORF">HMPREF1866_00565</name>
</gene>
<evidence type="ECO:0000259" key="2">
    <source>
        <dbReference type="Pfam" id="PF01520"/>
    </source>
</evidence>
<proteinExistence type="predicted"/>
<dbReference type="InterPro" id="IPR050695">
    <property type="entry name" value="N-acetylmuramoyl_amidase_3"/>
</dbReference>
<dbReference type="OrthoDB" id="9794294at2"/>
<dbReference type="InterPro" id="IPR002508">
    <property type="entry name" value="MurNAc-LAA_cat"/>
</dbReference>
<dbReference type="Proteomes" id="UP000070394">
    <property type="component" value="Unassembled WGS sequence"/>
</dbReference>
<evidence type="ECO:0000256" key="1">
    <source>
        <dbReference type="ARBA" id="ARBA00022801"/>
    </source>
</evidence>
<comment type="caution">
    <text evidence="3">The sequence shown here is derived from an EMBL/GenBank/DDBJ whole genome shotgun (WGS) entry which is preliminary data.</text>
</comment>
<evidence type="ECO:0000313" key="4">
    <source>
        <dbReference type="Proteomes" id="UP000070394"/>
    </source>
</evidence>
<organism evidence="3 4">
    <name type="scientific">Lachnoanaerobaculum saburreum</name>
    <dbReference type="NCBI Taxonomy" id="467210"/>
    <lineage>
        <taxon>Bacteria</taxon>
        <taxon>Bacillati</taxon>
        <taxon>Bacillota</taxon>
        <taxon>Clostridia</taxon>
        <taxon>Lachnospirales</taxon>
        <taxon>Lachnospiraceae</taxon>
        <taxon>Lachnoanaerobaculum</taxon>
    </lineage>
</organism>
<dbReference type="RefSeq" id="WP_060930513.1">
    <property type="nucleotide sequence ID" value="NZ_KQ959776.1"/>
</dbReference>
<accession>A0A133ZYA9</accession>
<evidence type="ECO:0000313" key="3">
    <source>
        <dbReference type="EMBL" id="KXB60380.1"/>
    </source>
</evidence>
<dbReference type="PANTHER" id="PTHR30404">
    <property type="entry name" value="N-ACETYLMURAMOYL-L-ALANINE AMIDASE"/>
    <property type="match status" value="1"/>
</dbReference>
<dbReference type="PANTHER" id="PTHR30404:SF0">
    <property type="entry name" value="N-ACETYLMURAMOYL-L-ALANINE AMIDASE AMIC"/>
    <property type="match status" value="1"/>
</dbReference>
<keyword evidence="1" id="KW-0378">Hydrolase</keyword>
<dbReference type="Gene3D" id="3.40.630.40">
    <property type="entry name" value="Zn-dependent exopeptidases"/>
    <property type="match status" value="1"/>
</dbReference>
<dbReference type="Pfam" id="PF01520">
    <property type="entry name" value="Amidase_3"/>
    <property type="match status" value="1"/>
</dbReference>
<sequence>MKTLSKNIIVLAVAVFVFVIFILTNSVYGAQANVQSAIDNMDFERKSKNEISLSFSSSGINEVNRYVILRKDKTSKNFVEIKKIASKDVSKTGNITYTDKLSTTGYVRYEYRVDAYLKTGKVLKGKSIYASNVLVCLDPGHFQTKNAVEGNEGYGYSEAMAVLKLGLSLRDTLKKDYGISCVMTRTAESITIDGFSDKNLDGGHISLRGDFAKRNGADIFISLHTNSNNPHANGYPTDSQPLAINKPIIILNSLAKENDMCINMANKLGENLTKVSFDEGLSKSKSFDSVKKGSIGEWTVAKNDSITTNGSVYYRLGENGDYYGVLRGANAAGVFGMIVEHGFHSVPEVRKKAMQSDLINKWANADAKAIAEGFGF</sequence>
<dbReference type="EMBL" id="LSDA01000014">
    <property type="protein sequence ID" value="KXB60380.1"/>
    <property type="molecule type" value="Genomic_DNA"/>
</dbReference>